<dbReference type="RefSeq" id="WP_170211584.1">
    <property type="nucleotide sequence ID" value="NZ_RBXO01000001.1"/>
</dbReference>
<name>A0A495VR57_9PSEU</name>
<gene>
    <name evidence="2" type="ORF">C8E97_0366</name>
</gene>
<accession>A0A495VR57</accession>
<dbReference type="Proteomes" id="UP000282084">
    <property type="component" value="Unassembled WGS sequence"/>
</dbReference>
<dbReference type="AlphaFoldDB" id="A0A495VR57"/>
<protein>
    <submittedName>
        <fullName evidence="2">Uncharacterized protein</fullName>
    </submittedName>
</protein>
<evidence type="ECO:0000256" key="1">
    <source>
        <dbReference type="SAM" id="MobiDB-lite"/>
    </source>
</evidence>
<organism evidence="2 3">
    <name type="scientific">Saccharothrix australiensis</name>
    <dbReference type="NCBI Taxonomy" id="2072"/>
    <lineage>
        <taxon>Bacteria</taxon>
        <taxon>Bacillati</taxon>
        <taxon>Actinomycetota</taxon>
        <taxon>Actinomycetes</taxon>
        <taxon>Pseudonocardiales</taxon>
        <taxon>Pseudonocardiaceae</taxon>
        <taxon>Saccharothrix</taxon>
    </lineage>
</organism>
<reference evidence="2 3" key="1">
    <citation type="submission" date="2018-10" db="EMBL/GenBank/DDBJ databases">
        <title>Sequencing the genomes of 1000 actinobacteria strains.</title>
        <authorList>
            <person name="Klenk H.-P."/>
        </authorList>
    </citation>
    <scope>NUCLEOTIDE SEQUENCE [LARGE SCALE GENOMIC DNA]</scope>
    <source>
        <strain evidence="2 3">DSM 43800</strain>
    </source>
</reference>
<comment type="caution">
    <text evidence="2">The sequence shown here is derived from an EMBL/GenBank/DDBJ whole genome shotgun (WGS) entry which is preliminary data.</text>
</comment>
<evidence type="ECO:0000313" key="3">
    <source>
        <dbReference type="Proteomes" id="UP000282084"/>
    </source>
</evidence>
<proteinExistence type="predicted"/>
<dbReference type="EMBL" id="RBXO01000001">
    <property type="protein sequence ID" value="RKT51876.1"/>
    <property type="molecule type" value="Genomic_DNA"/>
</dbReference>
<evidence type="ECO:0000313" key="2">
    <source>
        <dbReference type="EMBL" id="RKT51876.1"/>
    </source>
</evidence>
<sequence length="447" mass="49655">MKAQLPVHVGRRQNPLPPRSGPDWSSSSTRFGVESAVPIRLPSFHEVDWARHEVEPRWLEYETSDCVAALAPRSSRGVSELQRLFAGAAGRRETVLLVDVMGNVDKIRRNVFVDYDASINLLDHETTIAGYRLPRGTRPVLADGLDGADRDLGLRLCNRPPDTWWRLESRGADRHLDGNAWQKTEPVGELRPILLDSLGAPVVAVWISPDERQRWYIVPDGTDWDTVIDWLVQRAVPAYVPDAPRRHRLASAVDPDLETPAETNARAALADLETRYARDKTRLEQSLADAKAIADPIRNGLLFGTGTVLVDTVARVLSTAGFTVDDLDARLGATVSADLLVTFGPHRRLVEVKSEGGNAKEALVGDLRRHMDTWGGHQPDSPVDGGTLIVNHQRKQPPARRSRQIYGRPEFVDTLTVQVVGTLDLFDWWRAKDWQAIRTAVLGPAPT</sequence>
<keyword evidence="3" id="KW-1185">Reference proteome</keyword>
<feature type="region of interest" description="Disordered" evidence="1">
    <location>
        <begin position="1"/>
        <end position="29"/>
    </location>
</feature>